<dbReference type="PANTHER" id="PTHR42160">
    <property type="entry name" value="URACIL-DNA GLYCOSYLASE SUPERFAMILY PROTEIN"/>
    <property type="match status" value="1"/>
</dbReference>
<feature type="domain" description="Uracil-DNA glycosylase-like" evidence="1">
    <location>
        <begin position="25"/>
        <end position="182"/>
    </location>
</feature>
<accession>A0ABW5TYB7</accession>
<organism evidence="2 3">
    <name type="scientific">Pedobacter alpinus</name>
    <dbReference type="NCBI Taxonomy" id="1590643"/>
    <lineage>
        <taxon>Bacteria</taxon>
        <taxon>Pseudomonadati</taxon>
        <taxon>Bacteroidota</taxon>
        <taxon>Sphingobacteriia</taxon>
        <taxon>Sphingobacteriales</taxon>
        <taxon>Sphingobacteriaceae</taxon>
        <taxon>Pedobacter</taxon>
    </lineage>
</organism>
<sequence length="189" mass="21491">MKLLLNQIKQCKLCEPYLPCGANPVMMASSQSKIIVIGQAPGKRVHLTNIPWNDKSGDNLRNWLGIDKELFYDTAVFALMPMGFCYPGTGKNGDLPPRKECAPLWHPQLLEKMNEKKIFLLIGAYAQNYYLGRNAKSSLTETVKNFNHYLPTYFPLPHPSPRNNIWQAKNPWFKSEVIPSLKSIISDLV</sequence>
<dbReference type="SMART" id="SM00987">
    <property type="entry name" value="UreE_C"/>
    <property type="match status" value="1"/>
</dbReference>
<dbReference type="InterPro" id="IPR036895">
    <property type="entry name" value="Uracil-DNA_glycosylase-like_sf"/>
</dbReference>
<reference evidence="3" key="1">
    <citation type="journal article" date="2019" name="Int. J. Syst. Evol. Microbiol.">
        <title>The Global Catalogue of Microorganisms (GCM) 10K type strain sequencing project: providing services to taxonomists for standard genome sequencing and annotation.</title>
        <authorList>
            <consortium name="The Broad Institute Genomics Platform"/>
            <consortium name="The Broad Institute Genome Sequencing Center for Infectious Disease"/>
            <person name="Wu L."/>
            <person name="Ma J."/>
        </authorList>
    </citation>
    <scope>NUCLEOTIDE SEQUENCE [LARGE SCALE GENOMIC DNA]</scope>
    <source>
        <strain evidence="3">KCTC 42456</strain>
    </source>
</reference>
<dbReference type="SUPFAM" id="SSF52141">
    <property type="entry name" value="Uracil-DNA glycosylase-like"/>
    <property type="match status" value="1"/>
</dbReference>
<dbReference type="RefSeq" id="WP_379042235.1">
    <property type="nucleotide sequence ID" value="NZ_JBHSKW010000020.1"/>
</dbReference>
<dbReference type="SMART" id="SM00986">
    <property type="entry name" value="UDG"/>
    <property type="match status" value="1"/>
</dbReference>
<dbReference type="Gene3D" id="3.40.470.10">
    <property type="entry name" value="Uracil-DNA glycosylase-like domain"/>
    <property type="match status" value="1"/>
</dbReference>
<comment type="caution">
    <text evidence="2">The sequence shown here is derived from an EMBL/GenBank/DDBJ whole genome shotgun (WGS) entry which is preliminary data.</text>
</comment>
<dbReference type="Proteomes" id="UP001597546">
    <property type="component" value="Unassembled WGS sequence"/>
</dbReference>
<protein>
    <submittedName>
        <fullName evidence="2">Uracil-DNA glycosylase family protein</fullName>
    </submittedName>
</protein>
<name>A0ABW5TYB7_9SPHI</name>
<dbReference type="CDD" id="cd10033">
    <property type="entry name" value="UDG_like"/>
    <property type="match status" value="1"/>
</dbReference>
<evidence type="ECO:0000313" key="3">
    <source>
        <dbReference type="Proteomes" id="UP001597546"/>
    </source>
</evidence>
<dbReference type="InterPro" id="IPR005122">
    <property type="entry name" value="Uracil-DNA_glycosylase-like"/>
</dbReference>
<evidence type="ECO:0000313" key="2">
    <source>
        <dbReference type="EMBL" id="MFD2733161.1"/>
    </source>
</evidence>
<evidence type="ECO:0000259" key="1">
    <source>
        <dbReference type="SMART" id="SM00986"/>
    </source>
</evidence>
<gene>
    <name evidence="2" type="ORF">ACFSSE_15740</name>
</gene>
<dbReference type="EMBL" id="JBHULV010000052">
    <property type="protein sequence ID" value="MFD2733161.1"/>
    <property type="molecule type" value="Genomic_DNA"/>
</dbReference>
<proteinExistence type="predicted"/>
<dbReference type="PANTHER" id="PTHR42160:SF1">
    <property type="entry name" value="URACIL-DNA GLYCOSYLASE SUPERFAMILY PROTEIN"/>
    <property type="match status" value="1"/>
</dbReference>
<dbReference type="Pfam" id="PF03167">
    <property type="entry name" value="UDG"/>
    <property type="match status" value="1"/>
</dbReference>
<dbReference type="InterPro" id="IPR047124">
    <property type="entry name" value="HI_0220.2"/>
</dbReference>
<keyword evidence="3" id="KW-1185">Reference proteome</keyword>